<reference evidence="2" key="1">
    <citation type="submission" date="2012-04" db="EMBL/GenBank/DDBJ databases">
        <title>Complete genome sequence of Helicobacter cetorum strain MIT 00-7128.</title>
        <authorList>
            <person name="Kersulyte D."/>
            <person name="Berg D.E."/>
        </authorList>
    </citation>
    <scope>NUCLEOTIDE SEQUENCE [LARGE SCALE GENOMIC DNA]</scope>
    <source>
        <strain evidence="2">MIT 00-7128</strain>
    </source>
</reference>
<dbReference type="HOGENOM" id="CLU_053685_0_0_7"/>
<evidence type="ECO:0008006" key="3">
    <source>
        <dbReference type="Google" id="ProtNLM"/>
    </source>
</evidence>
<evidence type="ECO:0000313" key="1">
    <source>
        <dbReference type="EMBL" id="AFI04999.1"/>
    </source>
</evidence>
<dbReference type="PATRIC" id="fig|182217.3.peg.1848"/>
<accession>I0EPY0</accession>
<dbReference type="STRING" id="182217.HCW_08720"/>
<protein>
    <recommendedName>
        <fullName evidence="3">Chemotaxis protein</fullName>
    </recommendedName>
</protein>
<evidence type="ECO:0000313" key="2">
    <source>
        <dbReference type="Proteomes" id="UP000005010"/>
    </source>
</evidence>
<sequence>MLPLALGGIAAVIGVGARKAYDGYEDRKTAENIQKQAQRYYECRKLWQNDTQKITNESLENLGRSYLEVGKILNEFDTLAQKLIKKFNAHKQRGGLDFKTSIPQAKLTSMRDFSYTAVGVLGILAGSSAVGAAAAFATYGGVMALGAASTGTAIASLNGVAATNATLAALGGGSLAAGGFGIAGGTAVLGGVVAAPIIAIAGFAYASHGAECLKKAREYDREVDRACNKMLKSIKRLEEISAYAIELHKGVQGVMSVFCTYYFNILRAMHQFLKNGGDVNQIHTMEFLAKDSDSLETAQNYVLGCVDNGYKLASIITDMVTTPIFKYKEDDKINLDSYSRVIAIDKDYQPEIQTDEVGNVLNIKGIENAKNVFEDIAVSAKQQKLSDFISSKF</sequence>
<dbReference type="RefSeq" id="WP_014661859.1">
    <property type="nucleotide sequence ID" value="NC_017737.1"/>
</dbReference>
<proteinExistence type="predicted"/>
<name>I0EPY0_HELC0</name>
<keyword evidence="2" id="KW-1185">Reference proteome</keyword>
<dbReference type="EMBL" id="CP003479">
    <property type="protein sequence ID" value="AFI04999.1"/>
    <property type="molecule type" value="Genomic_DNA"/>
</dbReference>
<gene>
    <name evidence="1" type="ordered locus">HCW_08720</name>
</gene>
<dbReference type="AlphaFoldDB" id="I0EPY0"/>
<dbReference type="KEGG" id="hce:HCW_08720"/>
<organism evidence="1 2">
    <name type="scientific">Helicobacter cetorum (strain ATCC BAA-429 / MIT 00-7128)</name>
    <dbReference type="NCBI Taxonomy" id="182217"/>
    <lineage>
        <taxon>Bacteria</taxon>
        <taxon>Pseudomonadati</taxon>
        <taxon>Campylobacterota</taxon>
        <taxon>Epsilonproteobacteria</taxon>
        <taxon>Campylobacterales</taxon>
        <taxon>Helicobacteraceae</taxon>
        <taxon>Helicobacter</taxon>
    </lineage>
</organism>
<dbReference type="eggNOG" id="ENOG502ZB0I">
    <property type="taxonomic scope" value="Bacteria"/>
</dbReference>
<dbReference type="Proteomes" id="UP000005010">
    <property type="component" value="Chromosome"/>
</dbReference>